<feature type="compositionally biased region" description="Basic and acidic residues" evidence="1">
    <location>
        <begin position="38"/>
        <end position="62"/>
    </location>
</feature>
<dbReference type="EMBL" id="PQXL01000782">
    <property type="protein sequence ID" value="THV43972.1"/>
    <property type="molecule type" value="Genomic_DNA"/>
</dbReference>
<dbReference type="GO" id="GO:0000712">
    <property type="term" value="P:resolution of meiotic recombination intermediates"/>
    <property type="evidence" value="ECO:0007669"/>
    <property type="project" value="TreeGrafter"/>
</dbReference>
<dbReference type="GO" id="GO:0008310">
    <property type="term" value="F:single-stranded DNA 3'-5' DNA exonuclease activity"/>
    <property type="evidence" value="ECO:0007669"/>
    <property type="project" value="TreeGrafter"/>
</dbReference>
<dbReference type="OrthoDB" id="3248508at2759"/>
<evidence type="ECO:0000313" key="3">
    <source>
        <dbReference type="Proteomes" id="UP000308671"/>
    </source>
</evidence>
<evidence type="ECO:0000256" key="1">
    <source>
        <dbReference type="SAM" id="MobiDB-lite"/>
    </source>
</evidence>
<proteinExistence type="predicted"/>
<organism evidence="2 3">
    <name type="scientific">Botrytis galanthina</name>
    <dbReference type="NCBI Taxonomy" id="278940"/>
    <lineage>
        <taxon>Eukaryota</taxon>
        <taxon>Fungi</taxon>
        <taxon>Dikarya</taxon>
        <taxon>Ascomycota</taxon>
        <taxon>Pezizomycotina</taxon>
        <taxon>Leotiomycetes</taxon>
        <taxon>Helotiales</taxon>
        <taxon>Sclerotiniaceae</taxon>
        <taxon>Botrytis</taxon>
    </lineage>
</organism>
<reference evidence="2 3" key="1">
    <citation type="submission" date="2017-12" db="EMBL/GenBank/DDBJ databases">
        <title>Comparative genomics of Botrytis spp.</title>
        <authorList>
            <person name="Valero-Jimenez C.A."/>
            <person name="Tapia P."/>
            <person name="Veloso J."/>
            <person name="Silva-Moreno E."/>
            <person name="Staats M."/>
            <person name="Valdes J.H."/>
            <person name="Van Kan J.A.L."/>
        </authorList>
    </citation>
    <scope>NUCLEOTIDE SEQUENCE [LARGE SCALE GENOMIC DNA]</scope>
    <source>
        <strain evidence="2 3">MUCL435</strain>
    </source>
</reference>
<name>A0A4S8QKQ9_9HELO</name>
<comment type="caution">
    <text evidence="2">The sequence shown here is derived from an EMBL/GenBank/DDBJ whole genome shotgun (WGS) entry which is preliminary data.</text>
</comment>
<dbReference type="SUPFAM" id="SSF50249">
    <property type="entry name" value="Nucleic acid-binding proteins"/>
    <property type="match status" value="1"/>
</dbReference>
<dbReference type="PANTHER" id="PTHR21166">
    <property type="entry name" value="CELL DIVISION CONTROL PROTEIN 24 OB DOMAIN-CONTAINING PROTEIN-RELATED"/>
    <property type="match status" value="1"/>
</dbReference>
<accession>A0A4S8QKQ9</accession>
<dbReference type="GO" id="GO:0003697">
    <property type="term" value="F:single-stranded DNA binding"/>
    <property type="evidence" value="ECO:0007669"/>
    <property type="project" value="TreeGrafter"/>
</dbReference>
<dbReference type="InterPro" id="IPR012340">
    <property type="entry name" value="NA-bd_OB-fold"/>
</dbReference>
<feature type="region of interest" description="Disordered" evidence="1">
    <location>
        <begin position="27"/>
        <end position="63"/>
    </location>
</feature>
<protein>
    <submittedName>
        <fullName evidence="2">Uncharacterized protein</fullName>
    </submittedName>
</protein>
<dbReference type="InterPro" id="IPR052469">
    <property type="entry name" value="MEIOB"/>
</dbReference>
<sequence length="583" mass="65113">MPLQYPSIQSFFRKEVKGVEGASALDAVREQKGGNGDRMGDGFGRDGGGEIDGVERDGKDELGDGFTEEELHEAMDPLAKKWNPSREYESMAVGELIPGPKAVTFIGRVVSFATIIGKSAKQPKARGWHYVGIRGEGGVVSIKLYFANQSYPLKLGQLLSIWTAFISDTSRADSAFTAGILVCANLFPGRNTSDHLMIHTHSGAADVCRIPLGYIKGEPLPGLMTLEAYLNGGYDGVLDVKLLVCVKSIGAKKKIVKKDGGESDLIEVVLFDHTGETKMKCWSDLIESVKEWIPGKTVLLVSNPMHKLDYGGKGIIGWGRNTMVDVEPEFADANWLRKWANGLMRRESIGVEFPSEVWGEEDIEEAIYGPRTALFGLRDVEEWVRGGEGEVFTGWISVMLVELSLVRIWRRNMLFCGECCGIQLYSPTPNLDCPHCEKSLQLIMNPKIITTLCDETGMINGGKLVWSEKAWKELLGRGTAELCEMGIEELILRTGILEYWNTGILEYWNTGILEYWNTGILEYWKYWNTGILGLGVKIVVSGIESIWIVYDLVLDCMEMERWNEDVVVWERYGEVVEMEMEIL</sequence>
<keyword evidence="3" id="KW-1185">Reference proteome</keyword>
<dbReference type="AlphaFoldDB" id="A0A4S8QKQ9"/>
<gene>
    <name evidence="2" type="ORF">BGAL_0787g00020</name>
</gene>
<dbReference type="PANTHER" id="PTHR21166:SF2">
    <property type="entry name" value="CELL DIVISION CONTROL PROTEIN 24 OB DOMAIN-CONTAINING PROTEIN-RELATED"/>
    <property type="match status" value="1"/>
</dbReference>
<dbReference type="Gene3D" id="2.40.50.140">
    <property type="entry name" value="Nucleic acid-binding proteins"/>
    <property type="match status" value="1"/>
</dbReference>
<evidence type="ECO:0000313" key="2">
    <source>
        <dbReference type="EMBL" id="THV43972.1"/>
    </source>
</evidence>
<dbReference type="Proteomes" id="UP000308671">
    <property type="component" value="Unassembled WGS sequence"/>
</dbReference>